<dbReference type="PROSITE" id="PS51257">
    <property type="entry name" value="PROKAR_LIPOPROTEIN"/>
    <property type="match status" value="1"/>
</dbReference>
<accession>A0A0B1RY31</accession>
<dbReference type="Proteomes" id="UP000053660">
    <property type="component" value="Unassembled WGS sequence"/>
</dbReference>
<reference evidence="2 3" key="1">
    <citation type="submission" date="2014-03" db="EMBL/GenBank/DDBJ databases">
        <title>Draft genome of the hookworm Oesophagostomum dentatum.</title>
        <authorList>
            <person name="Mitreva M."/>
        </authorList>
    </citation>
    <scope>NUCLEOTIDE SEQUENCE [LARGE SCALE GENOMIC DNA]</scope>
    <source>
        <strain evidence="2 3">OD-Hann</strain>
    </source>
</reference>
<proteinExistence type="predicted"/>
<dbReference type="AlphaFoldDB" id="A0A0B1RY31"/>
<evidence type="ECO:0000313" key="3">
    <source>
        <dbReference type="Proteomes" id="UP000053660"/>
    </source>
</evidence>
<evidence type="ECO:0000256" key="1">
    <source>
        <dbReference type="SAM" id="SignalP"/>
    </source>
</evidence>
<evidence type="ECO:0000313" key="2">
    <source>
        <dbReference type="EMBL" id="KHJ76541.1"/>
    </source>
</evidence>
<organism evidence="2 3">
    <name type="scientific">Oesophagostomum dentatum</name>
    <name type="common">Nodular worm</name>
    <dbReference type="NCBI Taxonomy" id="61180"/>
    <lineage>
        <taxon>Eukaryota</taxon>
        <taxon>Metazoa</taxon>
        <taxon>Ecdysozoa</taxon>
        <taxon>Nematoda</taxon>
        <taxon>Chromadorea</taxon>
        <taxon>Rhabditida</taxon>
        <taxon>Rhabditina</taxon>
        <taxon>Rhabditomorpha</taxon>
        <taxon>Strongyloidea</taxon>
        <taxon>Strongylidae</taxon>
        <taxon>Oesophagostomum</taxon>
    </lineage>
</organism>
<keyword evidence="3" id="KW-1185">Reference proteome</keyword>
<protein>
    <submittedName>
        <fullName evidence="2">Uncharacterized protein</fullName>
    </submittedName>
</protein>
<gene>
    <name evidence="2" type="ORF">OESDEN_23839</name>
</gene>
<dbReference type="EMBL" id="KN611653">
    <property type="protein sequence ID" value="KHJ76541.1"/>
    <property type="molecule type" value="Genomic_DNA"/>
</dbReference>
<feature type="non-terminal residue" evidence="2">
    <location>
        <position position="39"/>
    </location>
</feature>
<sequence length="39" mass="4054">MSPKMIRFLIVAALLCTALACAPGSGNDIATLTLYTSQP</sequence>
<feature type="chain" id="PRO_5002081221" evidence="1">
    <location>
        <begin position="21"/>
        <end position="39"/>
    </location>
</feature>
<keyword evidence="1" id="KW-0732">Signal</keyword>
<feature type="signal peptide" evidence="1">
    <location>
        <begin position="1"/>
        <end position="20"/>
    </location>
</feature>
<name>A0A0B1RY31_OESDE</name>